<feature type="non-terminal residue" evidence="2">
    <location>
        <position position="161"/>
    </location>
</feature>
<proteinExistence type="predicted"/>
<evidence type="ECO:0008006" key="4">
    <source>
        <dbReference type="Google" id="ProtNLM"/>
    </source>
</evidence>
<organism evidence="2 3">
    <name type="scientific">Mycena rosella</name>
    <name type="common">Pink bonnet</name>
    <name type="synonym">Agaricus rosellus</name>
    <dbReference type="NCBI Taxonomy" id="1033263"/>
    <lineage>
        <taxon>Eukaryota</taxon>
        <taxon>Fungi</taxon>
        <taxon>Dikarya</taxon>
        <taxon>Basidiomycota</taxon>
        <taxon>Agaricomycotina</taxon>
        <taxon>Agaricomycetes</taxon>
        <taxon>Agaricomycetidae</taxon>
        <taxon>Agaricales</taxon>
        <taxon>Marasmiineae</taxon>
        <taxon>Mycenaceae</taxon>
        <taxon>Mycena</taxon>
    </lineage>
</organism>
<name>A0AAD7G5V6_MYCRO</name>
<dbReference type="GO" id="GO:0003676">
    <property type="term" value="F:nucleic acid binding"/>
    <property type="evidence" value="ECO:0007669"/>
    <property type="project" value="InterPro"/>
</dbReference>
<evidence type="ECO:0000313" key="2">
    <source>
        <dbReference type="EMBL" id="KAJ7670464.1"/>
    </source>
</evidence>
<protein>
    <recommendedName>
        <fullName evidence="4">CCHC-type domain-containing protein</fullName>
    </recommendedName>
</protein>
<gene>
    <name evidence="2" type="ORF">B0H17DRAFT_832507</name>
</gene>
<reference evidence="2" key="1">
    <citation type="submission" date="2023-03" db="EMBL/GenBank/DDBJ databases">
        <title>Massive genome expansion in bonnet fungi (Mycena s.s.) driven by repeated elements and novel gene families across ecological guilds.</title>
        <authorList>
            <consortium name="Lawrence Berkeley National Laboratory"/>
            <person name="Harder C.B."/>
            <person name="Miyauchi S."/>
            <person name="Viragh M."/>
            <person name="Kuo A."/>
            <person name="Thoen E."/>
            <person name="Andreopoulos B."/>
            <person name="Lu D."/>
            <person name="Skrede I."/>
            <person name="Drula E."/>
            <person name="Henrissat B."/>
            <person name="Morin E."/>
            <person name="Kohler A."/>
            <person name="Barry K."/>
            <person name="LaButti K."/>
            <person name="Morin E."/>
            <person name="Salamov A."/>
            <person name="Lipzen A."/>
            <person name="Mereny Z."/>
            <person name="Hegedus B."/>
            <person name="Baldrian P."/>
            <person name="Stursova M."/>
            <person name="Weitz H."/>
            <person name="Taylor A."/>
            <person name="Grigoriev I.V."/>
            <person name="Nagy L.G."/>
            <person name="Martin F."/>
            <person name="Kauserud H."/>
        </authorList>
    </citation>
    <scope>NUCLEOTIDE SEQUENCE</scope>
    <source>
        <strain evidence="2">CBHHK067</strain>
    </source>
</reference>
<dbReference type="GO" id="GO:0006397">
    <property type="term" value="P:mRNA processing"/>
    <property type="evidence" value="ECO:0007669"/>
    <property type="project" value="UniProtKB-KW"/>
</dbReference>
<dbReference type="Proteomes" id="UP001221757">
    <property type="component" value="Unassembled WGS sequence"/>
</dbReference>
<dbReference type="GO" id="GO:0008270">
    <property type="term" value="F:zinc ion binding"/>
    <property type="evidence" value="ECO:0007669"/>
    <property type="project" value="InterPro"/>
</dbReference>
<evidence type="ECO:0000256" key="1">
    <source>
        <dbReference type="ARBA" id="ARBA00022664"/>
    </source>
</evidence>
<evidence type="ECO:0000313" key="3">
    <source>
        <dbReference type="Proteomes" id="UP001221757"/>
    </source>
</evidence>
<dbReference type="InterPro" id="IPR036875">
    <property type="entry name" value="Znf_CCHC_sf"/>
</dbReference>
<keyword evidence="3" id="KW-1185">Reference proteome</keyword>
<dbReference type="EMBL" id="JARKIE010000180">
    <property type="protein sequence ID" value="KAJ7670464.1"/>
    <property type="molecule type" value="Genomic_DNA"/>
</dbReference>
<dbReference type="SUPFAM" id="SSF57756">
    <property type="entry name" value="Retrovirus zinc finger-like domains"/>
    <property type="match status" value="1"/>
</dbReference>
<dbReference type="Gene3D" id="4.10.60.10">
    <property type="entry name" value="Zinc finger, CCHC-type"/>
    <property type="match status" value="1"/>
</dbReference>
<keyword evidence="1" id="KW-0507">mRNA processing</keyword>
<comment type="caution">
    <text evidence="2">The sequence shown here is derived from an EMBL/GenBank/DDBJ whole genome shotgun (WGS) entry which is preliminary data.</text>
</comment>
<accession>A0AAD7G5V6</accession>
<dbReference type="AlphaFoldDB" id="A0AAD7G5V6"/>
<sequence length="161" mass="17493">QAKLLLLHGREWIGHFEPNTCVRRKSHTLVANYVPTSFNPRAEGAKSAIYLANQGTIASPDAIKDLRWLHERKDASVKKNASSLMIVLEDAAAAEGLIQRSHSVVGTSCPVSYFVPPPIHCYYCQGFGHMAKACSANKDPASIKCAKCAGSHATRDCECPN</sequence>
<feature type="non-terminal residue" evidence="2">
    <location>
        <position position="1"/>
    </location>
</feature>